<evidence type="ECO:0000313" key="1">
    <source>
        <dbReference type="EMBL" id="MDR7665895.1"/>
    </source>
</evidence>
<protein>
    <submittedName>
        <fullName evidence="1">Uncharacterized protein</fullName>
    </submittedName>
</protein>
<name>A0ABU2D1N4_9EURY</name>
<keyword evidence="2" id="KW-1185">Reference proteome</keyword>
<dbReference type="RefSeq" id="WP_310575920.1">
    <property type="nucleotide sequence ID" value="NZ_JAVKPK010000031.1"/>
</dbReference>
<proteinExistence type="predicted"/>
<sequence>MATLTVLKFENALDAENAPDVIEDLSKKNLINLHDAAVVT</sequence>
<evidence type="ECO:0000313" key="2">
    <source>
        <dbReference type="Proteomes" id="UP001246244"/>
    </source>
</evidence>
<dbReference type="Proteomes" id="UP001246244">
    <property type="component" value="Unassembled WGS sequence"/>
</dbReference>
<organism evidence="1 2">
    <name type="scientific">Methanosarcina baikalica</name>
    <dbReference type="NCBI Taxonomy" id="3073890"/>
    <lineage>
        <taxon>Archaea</taxon>
        <taxon>Methanobacteriati</taxon>
        <taxon>Methanobacteriota</taxon>
        <taxon>Stenosarchaea group</taxon>
        <taxon>Methanomicrobia</taxon>
        <taxon>Methanosarcinales</taxon>
        <taxon>Methanosarcinaceae</taxon>
        <taxon>Methanosarcina</taxon>
    </lineage>
</organism>
<reference evidence="2" key="1">
    <citation type="submission" date="2023-07" db="EMBL/GenBank/DDBJ databases">
        <title>Whole-genome sequencing of a new Methanosarcina sp. Z-7115.</title>
        <authorList>
            <person name="Zhilina T.N."/>
            <person name="Merkel A.Y."/>
        </authorList>
    </citation>
    <scope>NUCLEOTIDE SEQUENCE [LARGE SCALE GENOMIC DNA]</scope>
    <source>
        <strain evidence="2">Z-7115</strain>
    </source>
</reference>
<accession>A0ABU2D1N4</accession>
<gene>
    <name evidence="1" type="ORF">RG963_08945</name>
</gene>
<comment type="caution">
    <text evidence="1">The sequence shown here is derived from an EMBL/GenBank/DDBJ whole genome shotgun (WGS) entry which is preliminary data.</text>
</comment>
<dbReference type="EMBL" id="JAVKPK010000031">
    <property type="protein sequence ID" value="MDR7665895.1"/>
    <property type="molecule type" value="Genomic_DNA"/>
</dbReference>